<organism evidence="2 3">
    <name type="scientific">Mycena albidolilacea</name>
    <dbReference type="NCBI Taxonomy" id="1033008"/>
    <lineage>
        <taxon>Eukaryota</taxon>
        <taxon>Fungi</taxon>
        <taxon>Dikarya</taxon>
        <taxon>Basidiomycota</taxon>
        <taxon>Agaricomycotina</taxon>
        <taxon>Agaricomycetes</taxon>
        <taxon>Agaricomycetidae</taxon>
        <taxon>Agaricales</taxon>
        <taxon>Marasmiineae</taxon>
        <taxon>Mycenaceae</taxon>
        <taxon>Mycena</taxon>
    </lineage>
</organism>
<dbReference type="Proteomes" id="UP001218218">
    <property type="component" value="Unassembled WGS sequence"/>
</dbReference>
<keyword evidence="3" id="KW-1185">Reference proteome</keyword>
<evidence type="ECO:0000313" key="2">
    <source>
        <dbReference type="EMBL" id="KAJ7301596.1"/>
    </source>
</evidence>
<feature type="region of interest" description="Disordered" evidence="1">
    <location>
        <begin position="174"/>
        <end position="211"/>
    </location>
</feature>
<gene>
    <name evidence="2" type="ORF">DFH08DRAFT_827398</name>
</gene>
<comment type="caution">
    <text evidence="2">The sequence shown here is derived from an EMBL/GenBank/DDBJ whole genome shotgun (WGS) entry which is preliminary data.</text>
</comment>
<name>A0AAD7E7C3_9AGAR</name>
<accession>A0AAD7E7C3</accession>
<evidence type="ECO:0000313" key="3">
    <source>
        <dbReference type="Proteomes" id="UP001218218"/>
    </source>
</evidence>
<dbReference type="AlphaFoldDB" id="A0AAD7E7C3"/>
<reference evidence="2" key="1">
    <citation type="submission" date="2023-03" db="EMBL/GenBank/DDBJ databases">
        <title>Massive genome expansion in bonnet fungi (Mycena s.s.) driven by repeated elements and novel gene families across ecological guilds.</title>
        <authorList>
            <consortium name="Lawrence Berkeley National Laboratory"/>
            <person name="Harder C.B."/>
            <person name="Miyauchi S."/>
            <person name="Viragh M."/>
            <person name="Kuo A."/>
            <person name="Thoen E."/>
            <person name="Andreopoulos B."/>
            <person name="Lu D."/>
            <person name="Skrede I."/>
            <person name="Drula E."/>
            <person name="Henrissat B."/>
            <person name="Morin E."/>
            <person name="Kohler A."/>
            <person name="Barry K."/>
            <person name="LaButti K."/>
            <person name="Morin E."/>
            <person name="Salamov A."/>
            <person name="Lipzen A."/>
            <person name="Mereny Z."/>
            <person name="Hegedus B."/>
            <person name="Baldrian P."/>
            <person name="Stursova M."/>
            <person name="Weitz H."/>
            <person name="Taylor A."/>
            <person name="Grigoriev I.V."/>
            <person name="Nagy L.G."/>
            <person name="Martin F."/>
            <person name="Kauserud H."/>
        </authorList>
    </citation>
    <scope>NUCLEOTIDE SEQUENCE</scope>
    <source>
        <strain evidence="2">CBHHK002</strain>
    </source>
</reference>
<proteinExistence type="predicted"/>
<evidence type="ECO:0000256" key="1">
    <source>
        <dbReference type="SAM" id="MobiDB-lite"/>
    </source>
</evidence>
<protein>
    <submittedName>
        <fullName evidence="2">Uncharacterized protein</fullName>
    </submittedName>
</protein>
<dbReference type="EMBL" id="JARIHO010000131">
    <property type="protein sequence ID" value="KAJ7301596.1"/>
    <property type="molecule type" value="Genomic_DNA"/>
</dbReference>
<sequence>MYIRYRTLGRSSFSLNSLSFQFQSTSAPRIRIVRASNSPDADFRLPHVCRDIHWQSRLVIGDISKETLTNSKLFSVDVTLTCMRIKVSHSILNSSYRSILNWAVGAAYHAHRRTTRSGMLVKPLALGRLAAVARIAHACDNRIRGRPRTLPISSSVNSARDWASTPIPIPGLPARFGSHDARPLRATQPPMRRAPTKKEQRKEEEEELDAYVQPRVLEQMAL</sequence>